<evidence type="ECO:0000313" key="7">
    <source>
        <dbReference type="Proteomes" id="UP000249794"/>
    </source>
</evidence>
<organism evidence="6 7">
    <name type="scientific">Phormidesmis priestleyi</name>
    <dbReference type="NCBI Taxonomy" id="268141"/>
    <lineage>
        <taxon>Bacteria</taxon>
        <taxon>Bacillati</taxon>
        <taxon>Cyanobacteriota</taxon>
        <taxon>Cyanophyceae</taxon>
        <taxon>Leptolyngbyales</taxon>
        <taxon>Leptolyngbyaceae</taxon>
        <taxon>Phormidesmis</taxon>
    </lineage>
</organism>
<dbReference type="PIRSF" id="PIRSF002825">
    <property type="entry name" value="CfbpA"/>
    <property type="match status" value="1"/>
</dbReference>
<sequence length="351" mass="38269">MKVSRRTLMINSAAATAAFAATQLFRPRLAQAQTNDVVNLYSSRHYNTDDDLYETFTDLTGIRVNLLEGPADELLERIKNEGANSPADVFMTVDAGRLWRAEQAGLFAPVVSKVLSDNIPESLRHPDGYWFGFSKRARVIMYNKDAVEPAELSTYEDLADSQWRGKVLIRSSSDIYNQSLVASMIAANGLQATENWAKAFVSNFARSPEGNDRAQIEAVAAGLGEVAIANTYYLPRYAQDNDPAKQAVFDKTGVFFPNQADRGTHVNISGGGVVTTAPHANAARQFLEYLSGSEAQAFFAQGNNEYPVVEGAALDPVVASFGTFKADDINVSAYGENQAAAVQLMDRVGWQ</sequence>
<evidence type="ECO:0000256" key="2">
    <source>
        <dbReference type="ARBA" id="ARBA00022496"/>
    </source>
</evidence>
<dbReference type="InterPro" id="IPR006059">
    <property type="entry name" value="SBP"/>
</dbReference>
<gene>
    <name evidence="6" type="ORF">DCF15_08945</name>
</gene>
<feature type="binding site" evidence="4">
    <location>
        <position position="233"/>
    </location>
    <ligand>
        <name>Fe cation</name>
        <dbReference type="ChEBI" id="CHEBI:24875"/>
    </ligand>
</feature>
<dbReference type="CDD" id="cd13542">
    <property type="entry name" value="PBP2_FutA1_ilke"/>
    <property type="match status" value="1"/>
</dbReference>
<accession>A0A2W4ZCE0</accession>
<evidence type="ECO:0000256" key="3">
    <source>
        <dbReference type="ARBA" id="ARBA00022729"/>
    </source>
</evidence>
<evidence type="ECO:0000313" key="6">
    <source>
        <dbReference type="EMBL" id="PZO56341.1"/>
    </source>
</evidence>
<evidence type="ECO:0000256" key="5">
    <source>
        <dbReference type="SAM" id="SignalP"/>
    </source>
</evidence>
<name>A0A2W4ZCE0_9CYAN</name>
<dbReference type="EMBL" id="QBMP01000074">
    <property type="protein sequence ID" value="PZO56341.1"/>
    <property type="molecule type" value="Genomic_DNA"/>
</dbReference>
<comment type="caution">
    <text evidence="6">The sequence shown here is derived from an EMBL/GenBank/DDBJ whole genome shotgun (WGS) entry which is preliminary data.</text>
</comment>
<dbReference type="Pfam" id="PF13416">
    <property type="entry name" value="SBP_bac_8"/>
    <property type="match status" value="1"/>
</dbReference>
<reference evidence="7" key="1">
    <citation type="submission" date="2018-04" db="EMBL/GenBank/DDBJ databases">
        <authorList>
            <person name="Cornet L."/>
        </authorList>
    </citation>
    <scope>NUCLEOTIDE SEQUENCE [LARGE SCALE GENOMIC DNA]</scope>
</reference>
<reference evidence="6 7" key="2">
    <citation type="submission" date="2018-06" db="EMBL/GenBank/DDBJ databases">
        <title>Metagenomic assembly of (sub)arctic Cyanobacteria and their associated microbiome from non-axenic cultures.</title>
        <authorList>
            <person name="Baurain D."/>
        </authorList>
    </citation>
    <scope>NUCLEOTIDE SEQUENCE [LARGE SCALE GENOMIC DNA]</scope>
    <source>
        <strain evidence="6">ULC027bin1</strain>
    </source>
</reference>
<keyword evidence="4" id="KW-0479">Metal-binding</keyword>
<feature type="signal peptide" evidence="5">
    <location>
        <begin position="1"/>
        <end position="20"/>
    </location>
</feature>
<feature type="binding site" evidence="4">
    <location>
        <position position="45"/>
    </location>
    <ligand>
        <name>Fe cation</name>
        <dbReference type="ChEBI" id="CHEBI:24875"/>
    </ligand>
</feature>
<evidence type="ECO:0000256" key="1">
    <source>
        <dbReference type="ARBA" id="ARBA00008520"/>
    </source>
</evidence>
<dbReference type="InterPro" id="IPR026045">
    <property type="entry name" value="Ferric-bd"/>
</dbReference>
<evidence type="ECO:0000256" key="4">
    <source>
        <dbReference type="PIRSR" id="PIRSR002825-1"/>
    </source>
</evidence>
<keyword evidence="2" id="KW-0813">Transport</keyword>
<keyword evidence="2" id="KW-0406">Ion transport</keyword>
<dbReference type="InterPro" id="IPR006311">
    <property type="entry name" value="TAT_signal"/>
</dbReference>
<dbReference type="PROSITE" id="PS51318">
    <property type="entry name" value="TAT"/>
    <property type="match status" value="1"/>
</dbReference>
<comment type="similarity">
    <text evidence="1">Belongs to the bacterial solute-binding protein 1 family.</text>
</comment>
<keyword evidence="3 5" id="KW-0732">Signal</keyword>
<dbReference type="PANTHER" id="PTHR30006">
    <property type="entry name" value="THIAMINE-BINDING PERIPLASMIC PROTEIN-RELATED"/>
    <property type="match status" value="1"/>
</dbReference>
<dbReference type="GO" id="GO:0006826">
    <property type="term" value="P:iron ion transport"/>
    <property type="evidence" value="ECO:0007669"/>
    <property type="project" value="UniProtKB-KW"/>
</dbReference>
<feature type="binding site" evidence="4">
    <location>
        <position position="232"/>
    </location>
    <ligand>
        <name>Fe cation</name>
        <dbReference type="ChEBI" id="CHEBI:24875"/>
    </ligand>
</feature>
<proteinExistence type="inferred from homology"/>
<feature type="chain" id="PRO_5016060019" evidence="5">
    <location>
        <begin position="21"/>
        <end position="351"/>
    </location>
</feature>
<dbReference type="SUPFAM" id="SSF53850">
    <property type="entry name" value="Periplasmic binding protein-like II"/>
    <property type="match status" value="1"/>
</dbReference>
<keyword evidence="4" id="KW-0408">Iron</keyword>
<dbReference type="AlphaFoldDB" id="A0A2W4ZCE0"/>
<dbReference type="GO" id="GO:0030288">
    <property type="term" value="C:outer membrane-bounded periplasmic space"/>
    <property type="evidence" value="ECO:0007669"/>
    <property type="project" value="TreeGrafter"/>
</dbReference>
<dbReference type="Gene3D" id="3.40.190.10">
    <property type="entry name" value="Periplasmic binding protein-like II"/>
    <property type="match status" value="2"/>
</dbReference>
<protein>
    <submittedName>
        <fullName evidence="6">Fe(3+) ABC transporter substrate-binding protein</fullName>
    </submittedName>
</protein>
<dbReference type="PANTHER" id="PTHR30006:SF15">
    <property type="entry name" value="IRON-UTILIZATION PERIPLASMIC PROTEIN"/>
    <property type="match status" value="1"/>
</dbReference>
<keyword evidence="2" id="KW-0410">Iron transport</keyword>
<dbReference type="GO" id="GO:0046872">
    <property type="term" value="F:metal ion binding"/>
    <property type="evidence" value="ECO:0007669"/>
    <property type="project" value="UniProtKB-KW"/>
</dbReference>
<dbReference type="Proteomes" id="UP000249794">
    <property type="component" value="Unassembled WGS sequence"/>
</dbReference>